<gene>
    <name evidence="1" type="ORF">D6B99_11650</name>
</gene>
<reference evidence="1 2" key="1">
    <citation type="submission" date="2018-09" db="EMBL/GenBank/DDBJ databases">
        <title>Arachidicoccus sp. nov., a bacterium isolated from soil.</title>
        <authorList>
            <person name="Weon H.-Y."/>
            <person name="Kwon S.-W."/>
            <person name="Lee S.A."/>
        </authorList>
    </citation>
    <scope>NUCLEOTIDE SEQUENCE [LARGE SCALE GENOMIC DNA]</scope>
    <source>
        <strain evidence="1 2">KIS59-12</strain>
    </source>
</reference>
<protein>
    <submittedName>
        <fullName evidence="1">Uncharacterized protein</fullName>
    </submittedName>
</protein>
<accession>A0A386HR90</accession>
<organism evidence="1 2">
    <name type="scientific">Arachidicoccus soli</name>
    <dbReference type="NCBI Taxonomy" id="2341117"/>
    <lineage>
        <taxon>Bacteria</taxon>
        <taxon>Pseudomonadati</taxon>
        <taxon>Bacteroidota</taxon>
        <taxon>Chitinophagia</taxon>
        <taxon>Chitinophagales</taxon>
        <taxon>Chitinophagaceae</taxon>
        <taxon>Arachidicoccus</taxon>
    </lineage>
</organism>
<evidence type="ECO:0000313" key="1">
    <source>
        <dbReference type="EMBL" id="AYD48192.1"/>
    </source>
</evidence>
<dbReference type="AlphaFoldDB" id="A0A386HR90"/>
<dbReference type="Proteomes" id="UP000266118">
    <property type="component" value="Chromosome"/>
</dbReference>
<dbReference type="KEGG" id="ark:D6B99_11650"/>
<dbReference type="OrthoDB" id="1072575at2"/>
<proteinExistence type="predicted"/>
<dbReference type="RefSeq" id="WP_119988563.1">
    <property type="nucleotide sequence ID" value="NZ_CP032489.1"/>
</dbReference>
<sequence>MNFSRKIYTLDIDKLQRWLVPVTLRQSKLLAMVKAFCSSLQVVYAKFIGYKYNVEYTLSITPQYCYIQRALNDAFDYTQRRIKVVKGVYYPPQPLFLKIEGKPLVLYTKNEAKNKTLFQKTETVSFNSDFIIQIPTLLQFDESRMRAVVQQYCLPDKIFTIKKV</sequence>
<evidence type="ECO:0000313" key="2">
    <source>
        <dbReference type="Proteomes" id="UP000266118"/>
    </source>
</evidence>
<name>A0A386HR90_9BACT</name>
<keyword evidence="2" id="KW-1185">Reference proteome</keyword>
<dbReference type="EMBL" id="CP032489">
    <property type="protein sequence ID" value="AYD48192.1"/>
    <property type="molecule type" value="Genomic_DNA"/>
</dbReference>